<protein>
    <submittedName>
        <fullName evidence="2">CIC11C00000000802</fullName>
    </submittedName>
</protein>
<evidence type="ECO:0000313" key="2">
    <source>
        <dbReference type="EMBL" id="SGZ49990.1"/>
    </source>
</evidence>
<organism evidence="2 3">
    <name type="scientific">Sungouiella intermedia</name>
    <dbReference type="NCBI Taxonomy" id="45354"/>
    <lineage>
        <taxon>Eukaryota</taxon>
        <taxon>Fungi</taxon>
        <taxon>Dikarya</taxon>
        <taxon>Ascomycota</taxon>
        <taxon>Saccharomycotina</taxon>
        <taxon>Pichiomycetes</taxon>
        <taxon>Metschnikowiaceae</taxon>
        <taxon>Sungouiella</taxon>
    </lineage>
</organism>
<evidence type="ECO:0000313" key="3">
    <source>
        <dbReference type="Proteomes" id="UP000182259"/>
    </source>
</evidence>
<dbReference type="Proteomes" id="UP000182259">
    <property type="component" value="Chromosome I"/>
</dbReference>
<dbReference type="EMBL" id="LT635764">
    <property type="protein sequence ID" value="SGZ49990.1"/>
    <property type="molecule type" value="Genomic_DNA"/>
</dbReference>
<dbReference type="AlphaFoldDB" id="A0A1L0DC53"/>
<name>A0A1L0DC53_9ASCO</name>
<proteinExistence type="predicted"/>
<sequence length="68" mass="7818">MALGNEKQDSREKTVTAGSGENSMWEGDEGIDRGRFGQRRREVKENREDSEGEKFKKSEVLRKEVVTE</sequence>
<gene>
    <name evidence="2" type="ORF">SAMEA4029009_CIC11G00000000802</name>
</gene>
<feature type="compositionally biased region" description="Basic and acidic residues" evidence="1">
    <location>
        <begin position="30"/>
        <end position="68"/>
    </location>
</feature>
<feature type="region of interest" description="Disordered" evidence="1">
    <location>
        <begin position="1"/>
        <end position="68"/>
    </location>
</feature>
<feature type="compositionally biased region" description="Basic and acidic residues" evidence="1">
    <location>
        <begin position="1"/>
        <end position="14"/>
    </location>
</feature>
<accession>A0A1L0DC53</accession>
<evidence type="ECO:0000256" key="1">
    <source>
        <dbReference type="SAM" id="MobiDB-lite"/>
    </source>
</evidence>
<reference evidence="2 3" key="1">
    <citation type="submission" date="2016-10" db="EMBL/GenBank/DDBJ databases">
        <authorList>
            <person name="de Groot N.N."/>
        </authorList>
    </citation>
    <scope>NUCLEOTIDE SEQUENCE [LARGE SCALE GENOMIC DNA]</scope>
    <source>
        <strain evidence="2 3">PYCC 4715</strain>
    </source>
</reference>